<evidence type="ECO:0000313" key="2">
    <source>
        <dbReference type="Proteomes" id="UP001062846"/>
    </source>
</evidence>
<dbReference type="EMBL" id="CM046391">
    <property type="protein sequence ID" value="KAI8559493.1"/>
    <property type="molecule type" value="Genomic_DNA"/>
</dbReference>
<gene>
    <name evidence="1" type="ORF">RHMOL_Rhmol04G0178200</name>
</gene>
<dbReference type="Proteomes" id="UP001062846">
    <property type="component" value="Chromosome 4"/>
</dbReference>
<keyword evidence="2" id="KW-1185">Reference proteome</keyword>
<proteinExistence type="predicted"/>
<name>A0ACC0P431_RHOML</name>
<accession>A0ACC0P431</accession>
<comment type="caution">
    <text evidence="1">The sequence shown here is derived from an EMBL/GenBank/DDBJ whole genome shotgun (WGS) entry which is preliminary data.</text>
</comment>
<sequence length="539" mass="59799">MSEGFINFSSILNAEESIEEEEVLLHRSGKIRASFDRGQASGVKPSLPPMSSSRGPHRVPIFSASNNPSTITNEELVVLRVRYSILSSSSVRKPSGSEQTCTFIENETCLYVGALEGGLRLPFPTVVRDVLSFLGLAPGQIVPNSYRLLIARAPFPLSPPLEAKLRLAQNYVIHTWGLLVTPKSLAAYLLGPEIYREALALSREEEGEGEEMAPKMEKVLLTQLKAERAKQSSRAVALKRKSSRLQKELNVDSFLDANLSSDPALDLVVEQIVEEKARNQKERRRVQLWRVPLLQRTFVLGNTQEALERASTLLCVADKELMVEMSFQVAGEQILVEVGDEANLRLTKQGASMAAELQKVTKKRDATLKSKRGLEEERDTTVATAQSLEQKISEWDVEMDKYRTMSLGMLEKVKNARREAIELFLQSPEYRQDITQQYFDGLEAMRSQAALAFSNLDFSKFEVDDEVEPSGLDGGQKEEEEGDDAVSKDTFVPSSSIAFLLQTPKKVHLPLETPTPAATPPGPSPGVAYWFGLDSRLAG</sequence>
<reference evidence="1" key="1">
    <citation type="submission" date="2022-02" db="EMBL/GenBank/DDBJ databases">
        <title>Plant Genome Project.</title>
        <authorList>
            <person name="Zhang R.-G."/>
        </authorList>
    </citation>
    <scope>NUCLEOTIDE SEQUENCE</scope>
    <source>
        <strain evidence="1">AT1</strain>
    </source>
</reference>
<organism evidence="1 2">
    <name type="scientific">Rhododendron molle</name>
    <name type="common">Chinese azalea</name>
    <name type="synonym">Azalea mollis</name>
    <dbReference type="NCBI Taxonomy" id="49168"/>
    <lineage>
        <taxon>Eukaryota</taxon>
        <taxon>Viridiplantae</taxon>
        <taxon>Streptophyta</taxon>
        <taxon>Embryophyta</taxon>
        <taxon>Tracheophyta</taxon>
        <taxon>Spermatophyta</taxon>
        <taxon>Magnoliopsida</taxon>
        <taxon>eudicotyledons</taxon>
        <taxon>Gunneridae</taxon>
        <taxon>Pentapetalae</taxon>
        <taxon>asterids</taxon>
        <taxon>Ericales</taxon>
        <taxon>Ericaceae</taxon>
        <taxon>Ericoideae</taxon>
        <taxon>Rhodoreae</taxon>
        <taxon>Rhododendron</taxon>
    </lineage>
</organism>
<evidence type="ECO:0000313" key="1">
    <source>
        <dbReference type="EMBL" id="KAI8559493.1"/>
    </source>
</evidence>
<protein>
    <submittedName>
        <fullName evidence="1">Uncharacterized protein</fullName>
    </submittedName>
</protein>